<dbReference type="Proteomes" id="UP000622890">
    <property type="component" value="Unassembled WGS sequence"/>
</dbReference>
<gene>
    <name evidence="1" type="ORF">JJB74_28930</name>
</gene>
<protein>
    <submittedName>
        <fullName evidence="1">Uncharacterized protein</fullName>
    </submittedName>
</protein>
<evidence type="ECO:0000313" key="1">
    <source>
        <dbReference type="EMBL" id="MBK4738659.1"/>
    </source>
</evidence>
<evidence type="ECO:0000313" key="2">
    <source>
        <dbReference type="Proteomes" id="UP000622890"/>
    </source>
</evidence>
<keyword evidence="2" id="KW-1185">Reference proteome</keyword>
<organism evidence="1 2">
    <name type="scientific">Noviherbaspirillum pedocola</name>
    <dbReference type="NCBI Taxonomy" id="2801341"/>
    <lineage>
        <taxon>Bacteria</taxon>
        <taxon>Pseudomonadati</taxon>
        <taxon>Pseudomonadota</taxon>
        <taxon>Betaproteobacteria</taxon>
        <taxon>Burkholderiales</taxon>
        <taxon>Oxalobacteraceae</taxon>
        <taxon>Noviherbaspirillum</taxon>
    </lineage>
</organism>
<dbReference type="EMBL" id="JAEPBG010000024">
    <property type="protein sequence ID" value="MBK4738659.1"/>
    <property type="molecule type" value="Genomic_DNA"/>
</dbReference>
<accession>A0A934T381</accession>
<proteinExistence type="predicted"/>
<sequence>MKSQLKALPRRPILFINSKSRPDLYFKAGCIDPEKYHIEVKELVPYVGDKHFNFRVHDGTTEYEGAVNVHKLYMVWPEGRERRMAKITARRA</sequence>
<dbReference type="RefSeq" id="WP_200598028.1">
    <property type="nucleotide sequence ID" value="NZ_JAEPBG010000024.1"/>
</dbReference>
<reference evidence="1" key="1">
    <citation type="submission" date="2021-01" db="EMBL/GenBank/DDBJ databases">
        <title>Genome sequence of strain Noviherbaspirillum sp. DKR-6.</title>
        <authorList>
            <person name="Chaudhary D.K."/>
        </authorList>
    </citation>
    <scope>NUCLEOTIDE SEQUENCE</scope>
    <source>
        <strain evidence="1">DKR-6</strain>
    </source>
</reference>
<name>A0A934T381_9BURK</name>
<dbReference type="AlphaFoldDB" id="A0A934T381"/>
<comment type="caution">
    <text evidence="1">The sequence shown here is derived from an EMBL/GenBank/DDBJ whole genome shotgun (WGS) entry which is preliminary data.</text>
</comment>